<evidence type="ECO:0000313" key="1">
    <source>
        <dbReference type="EMBL" id="CAF2212637.1"/>
    </source>
</evidence>
<dbReference type="AlphaFoldDB" id="A0A816ZV19"/>
<organism evidence="1">
    <name type="scientific">Brassica napus</name>
    <name type="common">Rape</name>
    <dbReference type="NCBI Taxonomy" id="3708"/>
    <lineage>
        <taxon>Eukaryota</taxon>
        <taxon>Viridiplantae</taxon>
        <taxon>Streptophyta</taxon>
        <taxon>Embryophyta</taxon>
        <taxon>Tracheophyta</taxon>
        <taxon>Spermatophyta</taxon>
        <taxon>Magnoliopsida</taxon>
        <taxon>eudicotyledons</taxon>
        <taxon>Gunneridae</taxon>
        <taxon>Pentapetalae</taxon>
        <taxon>rosids</taxon>
        <taxon>malvids</taxon>
        <taxon>Brassicales</taxon>
        <taxon>Brassicaceae</taxon>
        <taxon>Brassiceae</taxon>
        <taxon>Brassica</taxon>
    </lineage>
</organism>
<dbReference type="Proteomes" id="UP001295469">
    <property type="component" value="Chromosome A08"/>
</dbReference>
<sequence>MNSDPRGLRTDGMNGDTKGCGIAQRYYQTSIVAGCDAPYGKYELQFGEFDRLDMGIDEASNWTSGRYMWYCPEMYSNDLTQDPCVRMRFRLDCSSSNGKQDGEDKVQYSEIDHLAMVPAKAPIRMHLGQSGQSGQYGENHEPRLKTSERSELHAGSAPCTDPWTAVYQVLDVLGELFSGGPLSLIADSSGRPKLPDSDSRLNLVHLFAATVVTDLVESRDCVVGSNNLRELLFLPLNTTVMLADIQEAMAAMSPKQIKRESLYDIKMMESEVENQWLCRVGKTVYLLI</sequence>
<dbReference type="EMBL" id="HG994362">
    <property type="protein sequence ID" value="CAF2212637.1"/>
    <property type="molecule type" value="Genomic_DNA"/>
</dbReference>
<protein>
    <submittedName>
        <fullName evidence="1">(rape) hypothetical protein</fullName>
    </submittedName>
</protein>
<name>A0A816ZV19_BRANA</name>
<reference evidence="1" key="1">
    <citation type="submission" date="2021-01" db="EMBL/GenBank/DDBJ databases">
        <authorList>
            <consortium name="Genoscope - CEA"/>
            <person name="William W."/>
        </authorList>
    </citation>
    <scope>NUCLEOTIDE SEQUENCE</scope>
</reference>
<proteinExistence type="predicted"/>
<accession>A0A816ZV19</accession>
<gene>
    <name evidence="1" type="ORF">DARMORV10_A08P01280.1</name>
</gene>